<evidence type="ECO:0000256" key="1">
    <source>
        <dbReference type="ARBA" id="ARBA00022737"/>
    </source>
</evidence>
<organism evidence="4 5">
    <name type="scientific">Mya arenaria</name>
    <name type="common">Soft-shell clam</name>
    <dbReference type="NCBI Taxonomy" id="6604"/>
    <lineage>
        <taxon>Eukaryota</taxon>
        <taxon>Metazoa</taxon>
        <taxon>Spiralia</taxon>
        <taxon>Lophotrochozoa</taxon>
        <taxon>Mollusca</taxon>
        <taxon>Bivalvia</taxon>
        <taxon>Autobranchia</taxon>
        <taxon>Heteroconchia</taxon>
        <taxon>Euheterodonta</taxon>
        <taxon>Imparidentia</taxon>
        <taxon>Neoheterodontei</taxon>
        <taxon>Myida</taxon>
        <taxon>Myoidea</taxon>
        <taxon>Myidae</taxon>
        <taxon>Mya</taxon>
    </lineage>
</organism>
<reference evidence="4" key="1">
    <citation type="submission" date="2022-11" db="EMBL/GenBank/DDBJ databases">
        <title>Centuries of genome instability and evolution in soft-shell clam transmissible cancer (bioRxiv).</title>
        <authorList>
            <person name="Hart S.F.M."/>
            <person name="Yonemitsu M.A."/>
            <person name="Giersch R.M."/>
            <person name="Beal B.F."/>
            <person name="Arriagada G."/>
            <person name="Davis B.W."/>
            <person name="Ostrander E.A."/>
            <person name="Goff S.P."/>
            <person name="Metzger M.J."/>
        </authorList>
    </citation>
    <scope>NUCLEOTIDE SEQUENCE</scope>
    <source>
        <strain evidence="4">MELC-2E11</strain>
        <tissue evidence="4">Siphon/mantle</tissue>
    </source>
</reference>
<evidence type="ECO:0000259" key="3">
    <source>
        <dbReference type="Pfam" id="PF24883"/>
    </source>
</evidence>
<evidence type="ECO:0000256" key="2">
    <source>
        <dbReference type="SAM" id="Coils"/>
    </source>
</evidence>
<dbReference type="InterPro" id="IPR056884">
    <property type="entry name" value="NPHP3-like_N"/>
</dbReference>
<keyword evidence="5" id="KW-1185">Reference proteome</keyword>
<gene>
    <name evidence="4" type="ORF">MAR_025964</name>
</gene>
<protein>
    <recommendedName>
        <fullName evidence="3">Nephrocystin 3-like N-terminal domain-containing protein</fullName>
    </recommendedName>
</protein>
<feature type="domain" description="Nephrocystin 3-like N-terminal" evidence="3">
    <location>
        <begin position="337"/>
        <end position="510"/>
    </location>
</feature>
<evidence type="ECO:0000313" key="4">
    <source>
        <dbReference type="EMBL" id="WAR11784.1"/>
    </source>
</evidence>
<dbReference type="EMBL" id="CP111019">
    <property type="protein sequence ID" value="WAR11784.1"/>
    <property type="molecule type" value="Genomic_DNA"/>
</dbReference>
<dbReference type="Pfam" id="PF24883">
    <property type="entry name" value="NPHP3_N"/>
    <property type="match status" value="1"/>
</dbReference>
<dbReference type="SUPFAM" id="SSF52540">
    <property type="entry name" value="P-loop containing nucleoside triphosphate hydrolases"/>
    <property type="match status" value="1"/>
</dbReference>
<accession>A0ABY7ES73</accession>
<keyword evidence="2" id="KW-0175">Coiled coil</keyword>
<evidence type="ECO:0000313" key="5">
    <source>
        <dbReference type="Proteomes" id="UP001164746"/>
    </source>
</evidence>
<proteinExistence type="predicted"/>
<dbReference type="Proteomes" id="UP001164746">
    <property type="component" value="Chromosome 8"/>
</dbReference>
<name>A0ABY7ES73_MYAAR</name>
<keyword evidence="1" id="KW-0677">Repeat</keyword>
<sequence length="638" mass="74035">MHGKINNDLASIPACTQQCSENDGGQTSKWCDHCIEWKKLLDTYKRQKSQINTQRTKSWLWSTSYEEIIDIFLPVNWTGSFNISDISCMCHLWKNCKMFDIAENTMQRLMKVRNEYFAHSSEVTLTIDKKMEVFDVLFDLVAEKDMQAYLDINKCRRELKEIQDKEYVPVLEAINELKKEIRNNNAESKENRQEFNQAFQRLLDKTDEKQVATKETWILQKEFQNDLEAHIQECNQAFKRLLEKTDEINVATKETFYSLRQNYKCVCAILLFAGLAILFSLKPFPSLHDSGSDLLPNIKIGPKHNRGCLSEQYTFPFPQDLPLLNFLGHHRKLVGREWLFRELEDSVLKNDNLRGVMFLANIGYGKSAIIRHLLCAGEGEKGYELRQHVKAFHVCKFDIRSTRLPSRFVRRLIGFLATASAEYGSIIEYLGNNSLFYDQSACESDIKACFDLAVTQPLQQITGDMEPVLFAIDALDECYDSNKETNPIMDILQSRLSKLPKWFKVVITARNGTISAWFKQHVLLQNLQFSDSNNTADIKEFISESNITNTAKEALYQSKGNFLYVNKLLENKDSIENYKDLPQSLEEIYEENFSRHFGTTERYFDTAKRILEIIAVEICRHIYQKPMNIAQVEAILLI</sequence>
<dbReference type="InterPro" id="IPR027417">
    <property type="entry name" value="P-loop_NTPase"/>
</dbReference>
<feature type="coiled-coil region" evidence="2">
    <location>
        <begin position="171"/>
        <end position="244"/>
    </location>
</feature>